<dbReference type="EMBL" id="CP014864">
    <property type="protein sequence ID" value="AMX01849.1"/>
    <property type="molecule type" value="Genomic_DNA"/>
</dbReference>
<dbReference type="PANTHER" id="PTHR47245">
    <property type="entry name" value="PEPTIDYLPROLYL ISOMERASE"/>
    <property type="match status" value="1"/>
</dbReference>
<dbReference type="RefSeq" id="WP_067151785.1">
    <property type="nucleotide sequence ID" value="NZ_CP014864.1"/>
</dbReference>
<dbReference type="PANTHER" id="PTHR47245:SF2">
    <property type="entry name" value="PEPTIDYL-PROLYL CIS-TRANS ISOMERASE HP_0175-RELATED"/>
    <property type="match status" value="1"/>
</dbReference>
<evidence type="ECO:0000313" key="7">
    <source>
        <dbReference type="EMBL" id="AMX01849.1"/>
    </source>
</evidence>
<organism evidence="7 8">
    <name type="scientific">Microbulbifer thermotolerans</name>
    <dbReference type="NCBI Taxonomy" id="252514"/>
    <lineage>
        <taxon>Bacteria</taxon>
        <taxon>Pseudomonadati</taxon>
        <taxon>Pseudomonadota</taxon>
        <taxon>Gammaproteobacteria</taxon>
        <taxon>Cellvibrionales</taxon>
        <taxon>Microbulbiferaceae</taxon>
        <taxon>Microbulbifer</taxon>
    </lineage>
</organism>
<dbReference type="InterPro" id="IPR000297">
    <property type="entry name" value="PPIase_PpiC"/>
</dbReference>
<evidence type="ECO:0000256" key="3">
    <source>
        <dbReference type="ARBA" id="ARBA00013194"/>
    </source>
</evidence>
<dbReference type="SUPFAM" id="SSF54534">
    <property type="entry name" value="FKBP-like"/>
    <property type="match status" value="1"/>
</dbReference>
<keyword evidence="4 5" id="KW-0697">Rotamase</keyword>
<evidence type="ECO:0000313" key="8">
    <source>
        <dbReference type="Proteomes" id="UP000076077"/>
    </source>
</evidence>
<evidence type="ECO:0000256" key="5">
    <source>
        <dbReference type="PROSITE-ProRule" id="PRU00278"/>
    </source>
</evidence>
<evidence type="ECO:0000256" key="2">
    <source>
        <dbReference type="ARBA" id="ARBA00007656"/>
    </source>
</evidence>
<dbReference type="STRING" id="252514.A3224_03940"/>
<gene>
    <name evidence="7" type="ORF">A3224_03940</name>
</gene>
<protein>
    <recommendedName>
        <fullName evidence="3">peptidylprolyl isomerase</fullName>
        <ecNumber evidence="3">5.2.1.8</ecNumber>
    </recommendedName>
</protein>
<reference evidence="8" key="1">
    <citation type="submission" date="2016-03" db="EMBL/GenBank/DDBJ databases">
        <authorList>
            <person name="Lee Y.-S."/>
            <person name="Choi Y.-L."/>
        </authorList>
    </citation>
    <scope>NUCLEOTIDE SEQUENCE [LARGE SCALE GENOMIC DNA]</scope>
    <source>
        <strain evidence="8">DAU221</strain>
    </source>
</reference>
<comment type="catalytic activity">
    <reaction evidence="1">
        <text>[protein]-peptidylproline (omega=180) = [protein]-peptidylproline (omega=0)</text>
        <dbReference type="Rhea" id="RHEA:16237"/>
        <dbReference type="Rhea" id="RHEA-COMP:10747"/>
        <dbReference type="Rhea" id="RHEA-COMP:10748"/>
        <dbReference type="ChEBI" id="CHEBI:83833"/>
        <dbReference type="ChEBI" id="CHEBI:83834"/>
        <dbReference type="EC" id="5.2.1.8"/>
    </reaction>
</comment>
<dbReference type="KEGG" id="mthd:A3224_03940"/>
<dbReference type="InterPro" id="IPR046357">
    <property type="entry name" value="PPIase_dom_sf"/>
</dbReference>
<evidence type="ECO:0000256" key="4">
    <source>
        <dbReference type="ARBA" id="ARBA00023110"/>
    </source>
</evidence>
<sequence length="269" mass="30613">MSALLASDADDRPLVGPVTVNGREIPQTQIYAEMQYHPADTSREAIYAAARALVLAHLLRERAFECGLCEKDIDIHSEVFDAAVERLLEREVPQVDPTQAQRYDYYTEHRQRFTSKPLAEVRHILLLVKPGEKVAQERQWKFAESLLEDIRKAPDPLLRFAELAHRHSDCSSRDAGGSLGQVGPGDTVAPFEEAVFAGEIGLMQSPVRTKYGWHLIYVEQLEQGRPLDFSYVEKNIDRYLREKLRRQMIANYLNDLVRSADIGGIRLLN</sequence>
<evidence type="ECO:0000259" key="6">
    <source>
        <dbReference type="PROSITE" id="PS50198"/>
    </source>
</evidence>
<proteinExistence type="inferred from homology"/>
<evidence type="ECO:0000256" key="1">
    <source>
        <dbReference type="ARBA" id="ARBA00000971"/>
    </source>
</evidence>
<dbReference type="Pfam" id="PF00639">
    <property type="entry name" value="Rotamase"/>
    <property type="match status" value="1"/>
</dbReference>
<dbReference type="Gene3D" id="3.10.50.40">
    <property type="match status" value="1"/>
</dbReference>
<dbReference type="OrthoDB" id="9769613at2"/>
<name>A0A143HJG3_MICTH</name>
<dbReference type="GeneID" id="76607204"/>
<dbReference type="AlphaFoldDB" id="A0A143HJG3"/>
<keyword evidence="5" id="KW-0413">Isomerase</keyword>
<dbReference type="GO" id="GO:0003755">
    <property type="term" value="F:peptidyl-prolyl cis-trans isomerase activity"/>
    <property type="evidence" value="ECO:0007669"/>
    <property type="project" value="UniProtKB-KW"/>
</dbReference>
<dbReference type="PROSITE" id="PS01096">
    <property type="entry name" value="PPIC_PPIASE_1"/>
    <property type="match status" value="1"/>
</dbReference>
<keyword evidence="8" id="KW-1185">Reference proteome</keyword>
<accession>A0A143HJG3</accession>
<dbReference type="EC" id="5.2.1.8" evidence="3"/>
<dbReference type="InterPro" id="IPR023058">
    <property type="entry name" value="PPIase_PpiC_CS"/>
</dbReference>
<dbReference type="Proteomes" id="UP000076077">
    <property type="component" value="Chromosome"/>
</dbReference>
<feature type="domain" description="PpiC" evidence="6">
    <location>
        <begin position="116"/>
        <end position="220"/>
    </location>
</feature>
<comment type="similarity">
    <text evidence="2">Belongs to the PpiC/parvulin rotamase family.</text>
</comment>
<dbReference type="InterPro" id="IPR050245">
    <property type="entry name" value="PrsA_foldase"/>
</dbReference>
<dbReference type="PROSITE" id="PS50198">
    <property type="entry name" value="PPIC_PPIASE_2"/>
    <property type="match status" value="1"/>
</dbReference>